<dbReference type="InterPro" id="IPR015943">
    <property type="entry name" value="WD40/YVTN_repeat-like_dom_sf"/>
</dbReference>
<keyword evidence="7 10" id="KW-0653">Protein transport</keyword>
<dbReference type="RefSeq" id="XP_002482458.1">
    <property type="nucleotide sequence ID" value="XM_002482413.1"/>
</dbReference>
<keyword evidence="5 10" id="KW-0256">Endoplasmic reticulum</keyword>
<reference evidence="13" key="1">
    <citation type="journal article" date="2015" name="Genome Announc.">
        <title>Genome sequence of the AIDS-associated pathogen Penicillium marneffei (ATCC18224) and its near taxonomic relative Talaromyces stipitatus (ATCC10500).</title>
        <authorList>
            <person name="Nierman W.C."/>
            <person name="Fedorova-Abrams N.D."/>
            <person name="Andrianopoulos A."/>
        </authorList>
    </citation>
    <scope>NUCLEOTIDE SEQUENCE [LARGE SCALE GENOMIC DNA]</scope>
    <source>
        <strain evidence="13">ATCC 10500 / CBS 375.48 / QM 6759 / NRRL 1006</strain>
    </source>
</reference>
<dbReference type="eggNOG" id="ENOG502SFDW">
    <property type="taxonomic scope" value="Eukaryota"/>
</dbReference>
<keyword evidence="3" id="KW-0812">Transmembrane</keyword>
<evidence type="ECO:0000256" key="2">
    <source>
        <dbReference type="ARBA" id="ARBA00022574"/>
    </source>
</evidence>
<dbReference type="GO" id="GO:0003400">
    <property type="term" value="P:regulation of COPII vesicle coating"/>
    <property type="evidence" value="ECO:0007669"/>
    <property type="project" value="UniProtKB-UniRule"/>
</dbReference>
<dbReference type="FunCoup" id="B8MC20">
    <property type="interactions" value="180"/>
</dbReference>
<dbReference type="GO" id="GO:0006888">
    <property type="term" value="P:endoplasmic reticulum to Golgi vesicle-mediated transport"/>
    <property type="evidence" value="ECO:0007669"/>
    <property type="project" value="UniProtKB-UniRule"/>
</dbReference>
<dbReference type="GO" id="GO:0015031">
    <property type="term" value="P:protein transport"/>
    <property type="evidence" value="ECO:0007669"/>
    <property type="project" value="UniProtKB-KW"/>
</dbReference>
<dbReference type="EMBL" id="EQ962655">
    <property type="protein sequence ID" value="EED18466.1"/>
    <property type="molecule type" value="Genomic_DNA"/>
</dbReference>
<dbReference type="OMA" id="EPQLAIF"/>
<evidence type="ECO:0000256" key="6">
    <source>
        <dbReference type="ARBA" id="ARBA00022892"/>
    </source>
</evidence>
<dbReference type="AlphaFoldDB" id="B8MC20"/>
<evidence type="ECO:0000256" key="10">
    <source>
        <dbReference type="RuleBase" id="RU369019"/>
    </source>
</evidence>
<dbReference type="GeneID" id="8105488"/>
<dbReference type="Proteomes" id="UP000001745">
    <property type="component" value="Unassembled WGS sequence"/>
</dbReference>
<dbReference type="InParanoid" id="B8MC20"/>
<dbReference type="PhylomeDB" id="B8MC20"/>
<dbReference type="VEuPathDB" id="FungiDB:TSTA_122020"/>
<proteinExistence type="inferred from homology"/>
<comment type="function">
    <text evidence="10">Guanine nucleotide-exchange factor (GEF) required for the formation or budding of transport vesicles from the ER.</text>
</comment>
<keyword evidence="2 10" id="KW-0853">WD repeat</keyword>
<accession>B8MC20</accession>
<dbReference type="FunFam" id="2.130.10.10:FF:001559">
    <property type="entry name" value="Uncharacterized protein"/>
    <property type="match status" value="1"/>
</dbReference>
<keyword evidence="4 10" id="KW-0677">Repeat</keyword>
<dbReference type="Gene3D" id="2.130.10.10">
    <property type="entry name" value="YVTN repeat-like/Quinoprotein amine dehydrogenase"/>
    <property type="match status" value="1"/>
</dbReference>
<dbReference type="STRING" id="441959.B8MC20"/>
<dbReference type="GO" id="GO:0000139">
    <property type="term" value="C:Golgi membrane"/>
    <property type="evidence" value="ECO:0007669"/>
    <property type="project" value="UniProtKB-SubCell"/>
</dbReference>
<name>B8MC20_TALSN</name>
<keyword evidence="1 10" id="KW-0813">Transport</keyword>
<comment type="similarity">
    <text evidence="10">Belongs to the WD repeat SEC12 family.</text>
</comment>
<dbReference type="InterPro" id="IPR045260">
    <property type="entry name" value="Sec12-like"/>
</dbReference>
<evidence type="ECO:0000256" key="9">
    <source>
        <dbReference type="ARBA" id="ARBA00023136"/>
    </source>
</evidence>
<dbReference type="OrthoDB" id="2013972at2759"/>
<dbReference type="GO" id="GO:0005789">
    <property type="term" value="C:endoplasmic reticulum membrane"/>
    <property type="evidence" value="ECO:0007669"/>
    <property type="project" value="UniProtKB-SubCell"/>
</dbReference>
<evidence type="ECO:0000313" key="13">
    <source>
        <dbReference type="Proteomes" id="UP000001745"/>
    </source>
</evidence>
<dbReference type="HOGENOM" id="CLU_021000_0_0_1"/>
<feature type="region of interest" description="Disordered" evidence="11">
    <location>
        <begin position="116"/>
        <end position="139"/>
    </location>
</feature>
<keyword evidence="9" id="KW-0472">Membrane</keyword>
<evidence type="ECO:0000256" key="3">
    <source>
        <dbReference type="ARBA" id="ARBA00022692"/>
    </source>
</evidence>
<keyword evidence="13" id="KW-1185">Reference proteome</keyword>
<evidence type="ECO:0000256" key="1">
    <source>
        <dbReference type="ARBA" id="ARBA00022448"/>
    </source>
</evidence>
<evidence type="ECO:0000256" key="11">
    <source>
        <dbReference type="SAM" id="MobiDB-lite"/>
    </source>
</evidence>
<evidence type="ECO:0000256" key="8">
    <source>
        <dbReference type="ARBA" id="ARBA00022989"/>
    </source>
</evidence>
<gene>
    <name evidence="12" type="ORF">TSTA_122020</name>
</gene>
<keyword evidence="8" id="KW-1133">Transmembrane helix</keyword>
<evidence type="ECO:0000256" key="7">
    <source>
        <dbReference type="ARBA" id="ARBA00022927"/>
    </source>
</evidence>
<dbReference type="PANTHER" id="PTHR23284:SF0">
    <property type="entry name" value="PROLACTIN REGULATORY ELEMENT-BINDING PROTEIN"/>
    <property type="match status" value="1"/>
</dbReference>
<dbReference type="PANTHER" id="PTHR23284">
    <property type="entry name" value="PROLACTIN REGULATORY ELEMENT BINDING PROTEIN"/>
    <property type="match status" value="1"/>
</dbReference>
<organism evidence="12 13">
    <name type="scientific">Talaromyces stipitatus (strain ATCC 10500 / CBS 375.48 / QM 6759 / NRRL 1006)</name>
    <name type="common">Penicillium stipitatum</name>
    <dbReference type="NCBI Taxonomy" id="441959"/>
    <lineage>
        <taxon>Eukaryota</taxon>
        <taxon>Fungi</taxon>
        <taxon>Dikarya</taxon>
        <taxon>Ascomycota</taxon>
        <taxon>Pezizomycotina</taxon>
        <taxon>Eurotiomycetes</taxon>
        <taxon>Eurotiomycetidae</taxon>
        <taxon>Eurotiales</taxon>
        <taxon>Trichocomaceae</taxon>
        <taxon>Talaromyces</taxon>
        <taxon>Talaromyces sect. Talaromyces</taxon>
    </lineage>
</organism>
<sequence length="668" mass="73012">MAPPIASAKITLSCPLFAADFDPRNHGILLVGGGGGEGRSGVGNKIALLNTSKRQEISELVDIELSRDEDSVTSLAIAESQDESIVALAGINSSQAEQLKGNNQHLRSFRLEFPLRKTESQEDTTTARAEKTDGRNTTPLTQVSLFSSNVGEKDDEKSAGKADTYQRLLRLSPYKSPDQPRIGAISTGLASPGEIVIFNATSCPQTSDIIARIRLADGEEAEDIDIIELEDEKFLVAYTNGTEVCTFEISSSRRSNTAPEVRAVFTIPKSQPKRSKYRALRFISTTAILLLQNTIDRSGCEISILSIPRNGNGTIVRRKWLRKSIKIGLSLDVVNFGEGQNHERQYFIALAGSDQSIETLILDYAPNKGYSSLQVYSTLNGVHPFSMTKVCFSHYRPPSYPVTANTPPQYVKLASISLGNTVVVHTFPLSPQRTLQGKETSSPRYALKAPGYSETLDTVFTTSIALLVVAISCFLLQAFTEIRGLTPAYLGATGWLPDRVRDSIARPYLRDIIVPDSIAPHVATIPAYTGATSSSTPSIITGEQLRELLNARRTSSRGGDSTYSIIDSIIDSVEGLSSHPIIIKHNPDEDSIYAHLHHSQDSTDDASSSSIEQKHKVRRWENLLPEQRQRWRHYLSKTGHWAVEEGDQILRGIFFGEIGGVLAAAAGG</sequence>
<evidence type="ECO:0000256" key="4">
    <source>
        <dbReference type="ARBA" id="ARBA00022737"/>
    </source>
</evidence>
<dbReference type="GO" id="GO:0005085">
    <property type="term" value="F:guanyl-nucleotide exchange factor activity"/>
    <property type="evidence" value="ECO:0007669"/>
    <property type="project" value="InterPro"/>
</dbReference>
<protein>
    <recommendedName>
        <fullName evidence="10">Guanine nucleotide-exchange factor SEC12</fullName>
    </recommendedName>
</protein>
<evidence type="ECO:0000313" key="12">
    <source>
        <dbReference type="EMBL" id="EED18466.1"/>
    </source>
</evidence>
<evidence type="ECO:0000256" key="5">
    <source>
        <dbReference type="ARBA" id="ARBA00022824"/>
    </source>
</evidence>
<keyword evidence="6" id="KW-0931">ER-Golgi transport</keyword>
<comment type="subcellular location">
    <subcellularLocation>
        <location evidence="10">Endoplasmic reticulum membrane</location>
        <topology evidence="10">Single-pass type II membrane protein</topology>
    </subcellularLocation>
    <subcellularLocation>
        <location evidence="10">Golgi apparatus membrane</location>
        <topology evidence="10">Single-pass type II membrane protein</topology>
    </subcellularLocation>
</comment>